<sequence length="162" mass="18644">MKIYFAGSIRGGKEKKKDYKRIIYELSKFGEVLTEHIGGKRASVSNKVNDLLARFTGNKYIFERDMIWLKMADVVIADLSVNSFGVGFEIGKADELGKKIILIWDTKFIKDNNIKISALAKGNSKIIKFIPYDSIENLFKKLWKLLLKIDNPMVEVDLWSEY</sequence>
<comment type="subunit">
    <text evidence="1">Monomer and homodimer.</text>
</comment>
<dbReference type="AlphaFoldDB" id="A0A0F9UR04"/>
<evidence type="ECO:0000256" key="6">
    <source>
        <dbReference type="ARBA" id="ARBA00047460"/>
    </source>
</evidence>
<keyword evidence="2" id="KW-0378">Hydrolase</keyword>
<organism evidence="7">
    <name type="scientific">marine sediment metagenome</name>
    <dbReference type="NCBI Taxonomy" id="412755"/>
    <lineage>
        <taxon>unclassified sequences</taxon>
        <taxon>metagenomes</taxon>
        <taxon>ecological metagenomes</taxon>
    </lineage>
</organism>
<evidence type="ECO:0000256" key="1">
    <source>
        <dbReference type="ARBA" id="ARBA00011407"/>
    </source>
</evidence>
<dbReference type="PANTHER" id="PTHR15364">
    <property type="entry name" value="2'-DEOXYNUCLEOSIDE 5'-PHOSPHATE N-HYDROLASE 1"/>
    <property type="match status" value="1"/>
</dbReference>
<evidence type="ECO:0000256" key="2">
    <source>
        <dbReference type="ARBA" id="ARBA00022801"/>
    </source>
</evidence>
<protein>
    <recommendedName>
        <fullName evidence="5">5-hydroxymethyl-dUMP N-hydrolase</fullName>
    </recommendedName>
</protein>
<dbReference type="InterPro" id="IPR007710">
    <property type="entry name" value="Nucleoside_deoxyribTrfase"/>
</dbReference>
<dbReference type="PANTHER" id="PTHR15364:SF0">
    <property type="entry name" value="2'-DEOXYNUCLEOSIDE 5'-PHOSPHATE N-HYDROLASE 1"/>
    <property type="match status" value="1"/>
</dbReference>
<dbReference type="EMBL" id="LAZR01000069">
    <property type="protein sequence ID" value="KKN95575.1"/>
    <property type="molecule type" value="Genomic_DNA"/>
</dbReference>
<evidence type="ECO:0000256" key="4">
    <source>
        <dbReference type="ARBA" id="ARBA00023295"/>
    </source>
</evidence>
<dbReference type="Gene3D" id="3.40.50.450">
    <property type="match status" value="1"/>
</dbReference>
<dbReference type="GO" id="GO:0009117">
    <property type="term" value="P:nucleotide metabolic process"/>
    <property type="evidence" value="ECO:0007669"/>
    <property type="project" value="UniProtKB-KW"/>
</dbReference>
<accession>A0A0F9UR04</accession>
<dbReference type="Pfam" id="PF05014">
    <property type="entry name" value="Nuc_deoxyrib_tr"/>
    <property type="match status" value="1"/>
</dbReference>
<dbReference type="GO" id="GO:0005634">
    <property type="term" value="C:nucleus"/>
    <property type="evidence" value="ECO:0007669"/>
    <property type="project" value="TreeGrafter"/>
</dbReference>
<keyword evidence="3" id="KW-0546">Nucleotide metabolism</keyword>
<proteinExistence type="inferred from homology"/>
<comment type="catalytic activity">
    <reaction evidence="6">
        <text>5-hydroxymethyl-dUMP + H2O = 5-hydroxymethyluracil + 2-deoxy-D-ribose 5-phosphate</text>
        <dbReference type="Rhea" id="RHEA:77099"/>
        <dbReference type="ChEBI" id="CHEBI:15377"/>
        <dbReference type="ChEBI" id="CHEBI:16964"/>
        <dbReference type="ChEBI" id="CHEBI:62877"/>
        <dbReference type="ChEBI" id="CHEBI:90409"/>
    </reaction>
    <physiologicalReaction direction="left-to-right" evidence="6">
        <dbReference type="Rhea" id="RHEA:77100"/>
    </physiologicalReaction>
</comment>
<reference evidence="7" key="1">
    <citation type="journal article" date="2015" name="Nature">
        <title>Complex archaea that bridge the gap between prokaryotes and eukaryotes.</title>
        <authorList>
            <person name="Spang A."/>
            <person name="Saw J.H."/>
            <person name="Jorgensen S.L."/>
            <person name="Zaremba-Niedzwiedzka K."/>
            <person name="Martijn J."/>
            <person name="Lind A.E."/>
            <person name="van Eijk R."/>
            <person name="Schleper C."/>
            <person name="Guy L."/>
            <person name="Ettema T.J."/>
        </authorList>
    </citation>
    <scope>NUCLEOTIDE SEQUENCE</scope>
</reference>
<gene>
    <name evidence="7" type="ORF">LCGC14_0174440</name>
</gene>
<evidence type="ECO:0000256" key="3">
    <source>
        <dbReference type="ARBA" id="ARBA00023080"/>
    </source>
</evidence>
<evidence type="ECO:0000256" key="5">
    <source>
        <dbReference type="ARBA" id="ARBA00044133"/>
    </source>
</evidence>
<dbReference type="HAMAP" id="MF_03036">
    <property type="entry name" value="Nuc_phosphate_hydrolase"/>
    <property type="match status" value="1"/>
</dbReference>
<dbReference type="GO" id="GO:0070694">
    <property type="term" value="F:5-hydroxymethyl-dUMP N-hydrolase activity"/>
    <property type="evidence" value="ECO:0007669"/>
    <property type="project" value="InterPro"/>
</dbReference>
<keyword evidence="4" id="KW-0326">Glycosidase</keyword>
<name>A0A0F9UR04_9ZZZZ</name>
<dbReference type="GO" id="GO:0009159">
    <property type="term" value="P:deoxyribonucleoside monophosphate catabolic process"/>
    <property type="evidence" value="ECO:0007669"/>
    <property type="project" value="InterPro"/>
</dbReference>
<evidence type="ECO:0000313" key="7">
    <source>
        <dbReference type="EMBL" id="KKN95575.1"/>
    </source>
</evidence>
<dbReference type="SUPFAM" id="SSF52309">
    <property type="entry name" value="N-(deoxy)ribosyltransferase-like"/>
    <property type="match status" value="1"/>
</dbReference>
<dbReference type="InterPro" id="IPR051239">
    <property type="entry name" value="2'-dNMP_N-hydrolase"/>
</dbReference>
<comment type="caution">
    <text evidence="7">The sequence shown here is derived from an EMBL/GenBank/DDBJ whole genome shotgun (WGS) entry which is preliminary data.</text>
</comment>
<dbReference type="InterPro" id="IPR028607">
    <property type="entry name" value="DNPH1"/>
</dbReference>